<evidence type="ECO:0000259" key="1">
    <source>
        <dbReference type="Pfam" id="PF14574"/>
    </source>
</evidence>
<dbReference type="PANTHER" id="PTHR42895">
    <property type="entry name" value="IRON-SULFUR CLUSTER-BINDING PROTEIN-RELATED"/>
    <property type="match status" value="1"/>
</dbReference>
<dbReference type="InterPro" id="IPR042259">
    <property type="entry name" value="Raco-like_middle_sf"/>
</dbReference>
<proteinExistence type="predicted"/>
<dbReference type="RefSeq" id="WP_052563296.1">
    <property type="nucleotide sequence ID" value="NZ_BAFN01000001.1"/>
</dbReference>
<gene>
    <name evidence="3" type="ORF">BROSI_A1747</name>
</gene>
<evidence type="ECO:0000259" key="2">
    <source>
        <dbReference type="Pfam" id="PF17651"/>
    </source>
</evidence>
<dbReference type="InterPro" id="IPR036010">
    <property type="entry name" value="2Fe-2S_ferredoxin-like_sf"/>
</dbReference>
<dbReference type="InterPro" id="IPR012675">
    <property type="entry name" value="Beta-grasp_dom_sf"/>
</dbReference>
<comment type="caution">
    <text evidence="3">The sequence shown here is derived from an EMBL/GenBank/DDBJ whole genome shotgun (WGS) entry which is preliminary data.</text>
</comment>
<evidence type="ECO:0000313" key="4">
    <source>
        <dbReference type="Proteomes" id="UP000032309"/>
    </source>
</evidence>
<dbReference type="PANTHER" id="PTHR42895:SF2">
    <property type="entry name" value="IRON-SULFUR CLUSTER PROTEIN"/>
    <property type="match status" value="1"/>
</dbReference>
<evidence type="ECO:0000313" key="3">
    <source>
        <dbReference type="EMBL" id="GAN33230.1"/>
    </source>
</evidence>
<feature type="domain" description="RACo C-terminal" evidence="1">
    <location>
        <begin position="305"/>
        <end position="409"/>
    </location>
</feature>
<dbReference type="Gene3D" id="3.10.20.30">
    <property type="match status" value="1"/>
</dbReference>
<dbReference type="InterPro" id="IPR052911">
    <property type="entry name" value="Corrinoid_activation_enz"/>
</dbReference>
<dbReference type="Pfam" id="PF17651">
    <property type="entry name" value="Raco_middle"/>
    <property type="match status" value="1"/>
</dbReference>
<keyword evidence="4" id="KW-1185">Reference proteome</keyword>
<dbReference type="Gene3D" id="3.30.420.480">
    <property type="entry name" value="Domain of unknown function (DUF4445)"/>
    <property type="match status" value="1"/>
</dbReference>
<protein>
    <submittedName>
        <fullName evidence="3">Uncharacterized metal-binding protein</fullName>
    </submittedName>
</protein>
<name>A0ABQ0JWV3_9BACT</name>
<dbReference type="EMBL" id="BAFN01000001">
    <property type="protein sequence ID" value="GAN33230.1"/>
    <property type="molecule type" value="Genomic_DNA"/>
</dbReference>
<feature type="domain" description="RACo C-terminal" evidence="1">
    <location>
        <begin position="474"/>
        <end position="595"/>
    </location>
</feature>
<dbReference type="Pfam" id="PF14574">
    <property type="entry name" value="RACo_C_ter"/>
    <property type="match status" value="2"/>
</dbReference>
<accession>A0ABQ0JWV3</accession>
<dbReference type="CDD" id="cd00207">
    <property type="entry name" value="fer2"/>
    <property type="match status" value="1"/>
</dbReference>
<dbReference type="InterPro" id="IPR027980">
    <property type="entry name" value="RACo_C"/>
</dbReference>
<dbReference type="SUPFAM" id="SSF54292">
    <property type="entry name" value="2Fe-2S ferredoxin-like"/>
    <property type="match status" value="1"/>
</dbReference>
<dbReference type="InterPro" id="IPR041414">
    <property type="entry name" value="Raco-like_middle"/>
</dbReference>
<reference evidence="4" key="1">
    <citation type="journal article" date="2015" name="Genome Announc.">
        <title>Draft Genome Sequence of an Anaerobic Ammonium-Oxidizing Bacterium, "Candidatus Brocadia sinica".</title>
        <authorList>
            <person name="Oshiki M."/>
            <person name="Shinyako-Hata K."/>
            <person name="Satoh H."/>
            <person name="Okabe S."/>
        </authorList>
    </citation>
    <scope>NUCLEOTIDE SEQUENCE [LARGE SCALE GENOMIC DNA]</scope>
    <source>
        <strain evidence="4">JPN1</strain>
    </source>
</reference>
<dbReference type="Proteomes" id="UP000032309">
    <property type="component" value="Unassembled WGS sequence"/>
</dbReference>
<feature type="domain" description="RACo-like middle region" evidence="2">
    <location>
        <begin position="139"/>
        <end position="299"/>
    </location>
</feature>
<dbReference type="InterPro" id="IPR001041">
    <property type="entry name" value="2Fe-2S_ferredoxin-type"/>
</dbReference>
<organism evidence="3 4">
    <name type="scientific">Candidatus Brocadia sinica JPN1</name>
    <dbReference type="NCBI Taxonomy" id="1197129"/>
    <lineage>
        <taxon>Bacteria</taxon>
        <taxon>Pseudomonadati</taxon>
        <taxon>Planctomycetota</taxon>
        <taxon>Candidatus Brocadiia</taxon>
        <taxon>Candidatus Brocadiales</taxon>
        <taxon>Candidatus Brocadiaceae</taxon>
        <taxon>Candidatus Brocadia</taxon>
    </lineage>
</organism>
<sequence>MSQEIEITFYPIKISGRVTKGITILEAARSLGVNVEGPCGGIGKCGRDLVQIRKEGILHTVLACKTPVEADIEIILPSHEKKALKIVEGFYSGGNRAYSIDPYIKKELIYNEHDLCFTNVYANDNPLFTENGNTKDQTYGIAIDIGTTTLVASLVDLTSGEVLNSSSTLNPLVYYGHDVMSRIKYAASRQDGLLRMHKELISAINLLIQVLSSERSVRPENIYQIVGSGNTTMQHIFLNKEIKRIGEYPYQAETLDICTTTARELSIHIAAKAPATTFPCISAYVGGDIVSGLLAIDMKSLEVPALFLDIGTNGEIALILNDRTVASSTAAGPCFEGMTISSGMRAGEGAIEHVRFDDELSLEVVGGGQPRGICGSGLLDLVSELVRTGLVNPRGRLQTHDRVNNLAQQPATESSLPSSNLTSLLSSSNLIPPIKGGEGGCKDVCINEKSLHNNTIEYKKNLFEKNGKRYFRLTDNVSISQEDIRQVQLAKAAIRAGVEILLARCNVKAEELKTIIIAGGFGYHLNERILFGIGLLPEATNTRISFVGNSSLEGAVRVLLDKKLMNQAVQIARTAQMLELSQIPEFEDVFVREMHF</sequence>